<keyword evidence="4" id="KW-1185">Reference proteome</keyword>
<name>A0ABX7VVK3_9BACI</name>
<evidence type="ECO:0000256" key="1">
    <source>
        <dbReference type="SAM" id="Phobius"/>
    </source>
</evidence>
<evidence type="ECO:0000259" key="2">
    <source>
        <dbReference type="SMART" id="SM00327"/>
    </source>
</evidence>
<accession>A0ABX7VVK3</accession>
<dbReference type="RefSeq" id="WP_209365864.1">
    <property type="nucleotide sequence ID" value="NZ_CP046956.1"/>
</dbReference>
<dbReference type="EMBL" id="CP046956">
    <property type="protein sequence ID" value="QTN00727.1"/>
    <property type="molecule type" value="Genomic_DNA"/>
</dbReference>
<feature type="domain" description="VWFA" evidence="2">
    <location>
        <begin position="227"/>
        <end position="387"/>
    </location>
</feature>
<proteinExistence type="predicted"/>
<evidence type="ECO:0000313" key="3">
    <source>
        <dbReference type="EMBL" id="QTN00727.1"/>
    </source>
</evidence>
<evidence type="ECO:0000313" key="4">
    <source>
        <dbReference type="Proteomes" id="UP000665043"/>
    </source>
</evidence>
<dbReference type="SUPFAM" id="SSF53300">
    <property type="entry name" value="vWA-like"/>
    <property type="match status" value="1"/>
</dbReference>
<dbReference type="Proteomes" id="UP000665043">
    <property type="component" value="Chromosome"/>
</dbReference>
<dbReference type="SMART" id="SM00327">
    <property type="entry name" value="VWA"/>
    <property type="match status" value="1"/>
</dbReference>
<organism evidence="3 4">
    <name type="scientific">Sediminibacillus dalangtanensis</name>
    <dbReference type="NCBI Taxonomy" id="2729421"/>
    <lineage>
        <taxon>Bacteria</taxon>
        <taxon>Bacillati</taxon>
        <taxon>Bacillota</taxon>
        <taxon>Bacilli</taxon>
        <taxon>Bacillales</taxon>
        <taxon>Bacillaceae</taxon>
        <taxon>Sediminibacillus</taxon>
    </lineage>
</organism>
<keyword evidence="1" id="KW-0472">Membrane</keyword>
<sequence>MPTRRLLALYAFFSLAMTLLAVGGLAWSYLAVCNVLFLAVSLLDLLLAPGKSDLSFSREMPEEMERGIRYTITIQVENRSQRAAAFRMIDHIPAVFERPFPLTGGIEGESTVRVDYQTTAAERGKYLIDKLYVRYTGMLGLWEKQVTPALADTVRVIPDLTATKQYLEGAQQFLLYEGMTVRKRQRGQGEFDKIRNYVVGDDPRMINWRQTAKLQEVMTNEYEPEHGKYVAILIDCGRMMGAELETGNRLEKALEAAMTVAAAALQNGDHVSVVGFSKDIQVYVPPEKGMAHLQTILHAIYNLRVEASESNYAAVLQYLQYHQKKRSMILLFSDVTAFLQEESGLVYLKRLRQRHLFFMIGIEDETMRARAKQSSDDVRQAMVKSIAQKQLLYTKQQKTKWERQGLSLVETEEDRLAASAVSQYMDVINRGLL</sequence>
<feature type="transmembrane region" description="Helical" evidence="1">
    <location>
        <begin position="7"/>
        <end position="23"/>
    </location>
</feature>
<dbReference type="PANTHER" id="PTHR33608:SF3">
    <property type="entry name" value="SLR2013 PROTEIN"/>
    <property type="match status" value="1"/>
</dbReference>
<reference evidence="3 4" key="1">
    <citation type="submission" date="2019-12" db="EMBL/GenBank/DDBJ databases">
        <title>The whole genome sequencing of a strain isolated from a Mars analog, Dalangtan Playa.</title>
        <authorList>
            <person name="Huang T."/>
        </authorList>
    </citation>
    <scope>NUCLEOTIDE SEQUENCE [LARGE SCALE GENOMIC DNA]</scope>
    <source>
        <strain evidence="3 4">DP4-553-S</strain>
    </source>
</reference>
<gene>
    <name evidence="3" type="ORF">ERJ70_16420</name>
</gene>
<dbReference type="InterPro" id="IPR002035">
    <property type="entry name" value="VWF_A"/>
</dbReference>
<dbReference type="PANTHER" id="PTHR33608">
    <property type="entry name" value="BLL2464 PROTEIN"/>
    <property type="match status" value="1"/>
</dbReference>
<dbReference type="Gene3D" id="3.40.50.410">
    <property type="entry name" value="von Willebrand factor, type A domain"/>
    <property type="match status" value="1"/>
</dbReference>
<keyword evidence="1" id="KW-1133">Transmembrane helix</keyword>
<keyword evidence="1" id="KW-0812">Transmembrane</keyword>
<protein>
    <submittedName>
        <fullName evidence="3">DUF58 domain-containing protein</fullName>
    </submittedName>
</protein>
<dbReference type="Pfam" id="PF01882">
    <property type="entry name" value="DUF58"/>
    <property type="match status" value="1"/>
</dbReference>
<dbReference type="InterPro" id="IPR002881">
    <property type="entry name" value="DUF58"/>
</dbReference>
<dbReference type="InterPro" id="IPR036465">
    <property type="entry name" value="vWFA_dom_sf"/>
</dbReference>